<comment type="caution">
    <text evidence="1">The sequence shown here is derived from an EMBL/GenBank/DDBJ whole genome shotgun (WGS) entry which is preliminary data.</text>
</comment>
<dbReference type="AlphaFoldDB" id="A0A4R9C1R1"/>
<organism evidence="1 2">
    <name type="scientific">Helcococcus ovis</name>
    <dbReference type="NCBI Taxonomy" id="72026"/>
    <lineage>
        <taxon>Bacteria</taxon>
        <taxon>Bacillati</taxon>
        <taxon>Bacillota</taxon>
        <taxon>Tissierellia</taxon>
        <taxon>Tissierellales</taxon>
        <taxon>Peptoniphilaceae</taxon>
        <taxon>Helcococcus</taxon>
    </lineage>
</organism>
<evidence type="ECO:0008006" key="3">
    <source>
        <dbReference type="Google" id="ProtNLM"/>
    </source>
</evidence>
<evidence type="ECO:0000313" key="1">
    <source>
        <dbReference type="EMBL" id="TFF66633.1"/>
    </source>
</evidence>
<gene>
    <name evidence="1" type="ORF">EQF91_03295</name>
</gene>
<dbReference type="OrthoDB" id="5674083at2"/>
<dbReference type="GeneID" id="97031632"/>
<dbReference type="Gene3D" id="2.60.120.260">
    <property type="entry name" value="Galactose-binding domain-like"/>
    <property type="match status" value="1"/>
</dbReference>
<evidence type="ECO:0000313" key="2">
    <source>
        <dbReference type="Proteomes" id="UP000297454"/>
    </source>
</evidence>
<sequence length="271" mass="30952">MVTVGIYDINDEIRYAVSSTKNKKMLVSGKDEIILATRTLEYNPGDYIKVSVSDKNSFLFVKLDETFEESLIYFGDTTEFIYKIPFGSQKEAMKAESFSGRSVLISARFPDESEIKSYQNLSKNRHAVDVNQNVYPFASTNSGTSRPAFMAKNAIDGIYANDDHGVYPYQSWGTNQKDDAKLKIEFGRNVKINKLGITLRADFPHDTYWKNLTLHFSDNSKLKINLEKSSKTQYFDIDEKEISWVEVKDLIKGQEGDFAALTQIELWGYNL</sequence>
<keyword evidence="2" id="KW-1185">Reference proteome</keyword>
<dbReference type="InterPro" id="IPR008979">
    <property type="entry name" value="Galactose-bd-like_sf"/>
</dbReference>
<name>A0A4R9C1R1_9FIRM</name>
<protein>
    <recommendedName>
        <fullName evidence="3">Carbohydrate-binding protein</fullName>
    </recommendedName>
</protein>
<dbReference type="SUPFAM" id="SSF49785">
    <property type="entry name" value="Galactose-binding domain-like"/>
    <property type="match status" value="1"/>
</dbReference>
<dbReference type="EMBL" id="SCFR01000008">
    <property type="protein sequence ID" value="TFF66633.1"/>
    <property type="molecule type" value="Genomic_DNA"/>
</dbReference>
<dbReference type="Proteomes" id="UP000297454">
    <property type="component" value="Unassembled WGS sequence"/>
</dbReference>
<accession>A0A4R9C1R1</accession>
<proteinExistence type="predicted"/>
<reference evidence="1 2" key="1">
    <citation type="submission" date="2019-01" db="EMBL/GenBank/DDBJ databases">
        <title>Draft Genome Sequences of Helcococcus ovis Strains Isolated from the Uterus and Vagina of Dairy Cows with Metritis.</title>
        <authorList>
            <person name="Cunha F."/>
            <person name="Jeon S.J."/>
            <person name="Kutzer P."/>
            <person name="Galvao K.N."/>
        </authorList>
    </citation>
    <scope>NUCLEOTIDE SEQUENCE [LARGE SCALE GENOMIC DNA]</scope>
    <source>
        <strain evidence="1 2">KG-37</strain>
    </source>
</reference>
<dbReference type="RefSeq" id="WP_134710944.1">
    <property type="nucleotide sequence ID" value="NZ_CP119081.1"/>
</dbReference>